<dbReference type="PANTHER" id="PTHR48200:SF1">
    <property type="entry name" value="AMINOTRANSFERASE-LIKE PLANT MOBILE DOMAIN-CONTAINING PROTEIN"/>
    <property type="match status" value="1"/>
</dbReference>
<evidence type="ECO:0000313" key="2">
    <source>
        <dbReference type="EMBL" id="MBA0788696.1"/>
    </source>
</evidence>
<dbReference type="EMBL" id="JABEZW010228294">
    <property type="protein sequence ID" value="MBA0788696.1"/>
    <property type="molecule type" value="Genomic_DNA"/>
</dbReference>
<protein>
    <submittedName>
        <fullName evidence="2">Uncharacterized protein</fullName>
    </submittedName>
</protein>
<evidence type="ECO:0000313" key="3">
    <source>
        <dbReference type="Proteomes" id="UP000593568"/>
    </source>
</evidence>
<dbReference type="Proteomes" id="UP000593568">
    <property type="component" value="Unassembled WGS sequence"/>
</dbReference>
<dbReference type="AlphaFoldDB" id="A0A7J9FTQ3"/>
<keyword evidence="1" id="KW-0175">Coiled coil</keyword>
<gene>
    <name evidence="2" type="ORF">Gotri_026321</name>
</gene>
<evidence type="ECO:0000256" key="1">
    <source>
        <dbReference type="SAM" id="Coils"/>
    </source>
</evidence>
<accession>A0A7J9FTQ3</accession>
<keyword evidence="3" id="KW-1185">Reference proteome</keyword>
<dbReference type="PANTHER" id="PTHR48200">
    <property type="entry name" value="PROTEIN, PUTATIVE-RELATED"/>
    <property type="match status" value="1"/>
</dbReference>
<sequence>MVSAWSYTRRMKRLVVGPMITPEYSEWWVKRINDNVPGLSQENSQSIEEHLRVVTSKLEIIKQDFERRNAKLEKKIEQMEEENVNLGLDVDIQKLEADKLRKGKNKAEKEL</sequence>
<proteinExistence type="predicted"/>
<comment type="caution">
    <text evidence="2">The sequence shown here is derived from an EMBL/GenBank/DDBJ whole genome shotgun (WGS) entry which is preliminary data.</text>
</comment>
<feature type="non-terminal residue" evidence="2">
    <location>
        <position position="111"/>
    </location>
</feature>
<name>A0A7J9FTQ3_9ROSI</name>
<feature type="coiled-coil region" evidence="1">
    <location>
        <begin position="55"/>
        <end position="110"/>
    </location>
</feature>
<organism evidence="2 3">
    <name type="scientific">Gossypium trilobum</name>
    <dbReference type="NCBI Taxonomy" id="34281"/>
    <lineage>
        <taxon>Eukaryota</taxon>
        <taxon>Viridiplantae</taxon>
        <taxon>Streptophyta</taxon>
        <taxon>Embryophyta</taxon>
        <taxon>Tracheophyta</taxon>
        <taxon>Spermatophyta</taxon>
        <taxon>Magnoliopsida</taxon>
        <taxon>eudicotyledons</taxon>
        <taxon>Gunneridae</taxon>
        <taxon>Pentapetalae</taxon>
        <taxon>rosids</taxon>
        <taxon>malvids</taxon>
        <taxon>Malvales</taxon>
        <taxon>Malvaceae</taxon>
        <taxon>Malvoideae</taxon>
        <taxon>Gossypium</taxon>
    </lineage>
</organism>
<reference evidence="2 3" key="1">
    <citation type="journal article" date="2019" name="Genome Biol. Evol.">
        <title>Insights into the evolution of the New World diploid cottons (Gossypium, subgenus Houzingenia) based on genome sequencing.</title>
        <authorList>
            <person name="Grover C.E."/>
            <person name="Arick M.A. 2nd"/>
            <person name="Thrash A."/>
            <person name="Conover J.L."/>
            <person name="Sanders W.S."/>
            <person name="Peterson D.G."/>
            <person name="Frelichowski J.E."/>
            <person name="Scheffler J.A."/>
            <person name="Scheffler B.E."/>
            <person name="Wendel J.F."/>
        </authorList>
    </citation>
    <scope>NUCLEOTIDE SEQUENCE [LARGE SCALE GENOMIC DNA]</scope>
    <source>
        <strain evidence="2">8</strain>
        <tissue evidence="2">Leaf</tissue>
    </source>
</reference>